<dbReference type="Pfam" id="PF11867">
    <property type="entry name" value="T1RH-like_C"/>
    <property type="match status" value="1"/>
</dbReference>
<protein>
    <submittedName>
        <fullName evidence="2">Type I site-specific deoxyribonuclease chain R</fullName>
    </submittedName>
</protein>
<gene>
    <name evidence="2" type="ORF">NIES23_30190</name>
</gene>
<feature type="domain" description="Type I restriction enzyme HindI endonuclease subunit-like C-terminal" evidence="1">
    <location>
        <begin position="5"/>
        <end position="47"/>
    </location>
</feature>
<dbReference type="EMBL" id="AP018216">
    <property type="protein sequence ID" value="BAY70218.1"/>
    <property type="molecule type" value="Genomic_DNA"/>
</dbReference>
<dbReference type="Proteomes" id="UP000217507">
    <property type="component" value="Chromosome"/>
</dbReference>
<sequence>MNWPSFYDALSQNQSAQDVMGVDKLRELAIVLVDRIRKNVSIDWNLKVRTSQSFY</sequence>
<dbReference type="InterPro" id="IPR021810">
    <property type="entry name" value="T1RH-like_C"/>
</dbReference>
<evidence type="ECO:0000259" key="1">
    <source>
        <dbReference type="Pfam" id="PF11867"/>
    </source>
</evidence>
<proteinExistence type="predicted"/>
<evidence type="ECO:0000313" key="2">
    <source>
        <dbReference type="EMBL" id="BAY70218.1"/>
    </source>
</evidence>
<dbReference type="AlphaFoldDB" id="A0A1Z4KMQ5"/>
<accession>A0A1Z4KMQ5</accession>
<evidence type="ECO:0000313" key="3">
    <source>
        <dbReference type="Proteomes" id="UP000217507"/>
    </source>
</evidence>
<reference evidence="2 3" key="1">
    <citation type="submission" date="2017-06" db="EMBL/GenBank/DDBJ databases">
        <title>Genome sequencing of cyanobaciteial culture collection at National Institute for Environmental Studies (NIES).</title>
        <authorList>
            <person name="Hirose Y."/>
            <person name="Shimura Y."/>
            <person name="Fujisawa T."/>
            <person name="Nakamura Y."/>
            <person name="Kawachi M."/>
        </authorList>
    </citation>
    <scope>NUCLEOTIDE SEQUENCE [LARGE SCALE GENOMIC DNA]</scope>
    <source>
        <strain evidence="2 3">NIES-23</strain>
    </source>
</reference>
<organism evidence="2 3">
    <name type="scientific">Trichormus variabilis NIES-23</name>
    <dbReference type="NCBI Taxonomy" id="1973479"/>
    <lineage>
        <taxon>Bacteria</taxon>
        <taxon>Bacillati</taxon>
        <taxon>Cyanobacteriota</taxon>
        <taxon>Cyanophyceae</taxon>
        <taxon>Nostocales</taxon>
        <taxon>Nostocaceae</taxon>
        <taxon>Trichormus</taxon>
    </lineage>
</organism>
<name>A0A1Z4KMQ5_ANAVA</name>